<name>A0A367FAH9_9ACTN</name>
<keyword evidence="1" id="KW-0812">Transmembrane</keyword>
<organism evidence="2 3">
    <name type="scientific">Sphaerisporangium album</name>
    <dbReference type="NCBI Taxonomy" id="509200"/>
    <lineage>
        <taxon>Bacteria</taxon>
        <taxon>Bacillati</taxon>
        <taxon>Actinomycetota</taxon>
        <taxon>Actinomycetes</taxon>
        <taxon>Streptosporangiales</taxon>
        <taxon>Streptosporangiaceae</taxon>
        <taxon>Sphaerisporangium</taxon>
    </lineage>
</organism>
<evidence type="ECO:0000313" key="3">
    <source>
        <dbReference type="Proteomes" id="UP000253094"/>
    </source>
</evidence>
<reference evidence="2 3" key="1">
    <citation type="submission" date="2018-06" db="EMBL/GenBank/DDBJ databases">
        <title>Sphaerisporangium craniellae sp. nov., isolated from a marine sponge in the South China Sea.</title>
        <authorList>
            <person name="Li L."/>
        </authorList>
    </citation>
    <scope>NUCLEOTIDE SEQUENCE [LARGE SCALE GENOMIC DNA]</scope>
    <source>
        <strain evidence="2 3">CCTCC AA 208026</strain>
    </source>
</reference>
<gene>
    <name evidence="2" type="ORF">DQ384_27020</name>
</gene>
<feature type="transmembrane region" description="Helical" evidence="1">
    <location>
        <begin position="59"/>
        <end position="82"/>
    </location>
</feature>
<evidence type="ECO:0000313" key="2">
    <source>
        <dbReference type="EMBL" id="RCG27354.1"/>
    </source>
</evidence>
<feature type="transmembrane region" description="Helical" evidence="1">
    <location>
        <begin position="35"/>
        <end position="52"/>
    </location>
</feature>
<feature type="transmembrane region" description="Helical" evidence="1">
    <location>
        <begin position="88"/>
        <end position="108"/>
    </location>
</feature>
<accession>A0A367FAH9</accession>
<comment type="caution">
    <text evidence="2">The sequence shown here is derived from an EMBL/GenBank/DDBJ whole genome shotgun (WGS) entry which is preliminary data.</text>
</comment>
<evidence type="ECO:0000256" key="1">
    <source>
        <dbReference type="SAM" id="Phobius"/>
    </source>
</evidence>
<dbReference type="Proteomes" id="UP000253094">
    <property type="component" value="Unassembled WGS sequence"/>
</dbReference>
<dbReference type="OrthoDB" id="3539366at2"/>
<dbReference type="EMBL" id="QOIL01000016">
    <property type="protein sequence ID" value="RCG27354.1"/>
    <property type="molecule type" value="Genomic_DNA"/>
</dbReference>
<protein>
    <submittedName>
        <fullName evidence="2">Uncharacterized protein</fullName>
    </submittedName>
</protein>
<keyword evidence="3" id="KW-1185">Reference proteome</keyword>
<proteinExistence type="predicted"/>
<sequence length="123" mass="12792">MRTNRAVLKWVLVLACAAGAVIALADIRTPARPILTALFLLVVPGASVVGLLRDRDPLAALTVGAAASLVINVLLAEAMLMFDAWSPRAGVATVAVLGGFMWVLRSLYRGNGSAHTEQGAGSR</sequence>
<keyword evidence="1" id="KW-0472">Membrane</keyword>
<dbReference type="AlphaFoldDB" id="A0A367FAH9"/>
<keyword evidence="1" id="KW-1133">Transmembrane helix</keyword>